<dbReference type="Pfam" id="PF19502">
    <property type="entry name" value="DUF6036"/>
    <property type="match status" value="1"/>
</dbReference>
<dbReference type="InterPro" id="IPR043519">
    <property type="entry name" value="NT_sf"/>
</dbReference>
<gene>
    <name evidence="2" type="ORF">H9648_15140</name>
</gene>
<feature type="domain" description="DUF6036" evidence="1">
    <location>
        <begin position="16"/>
        <end position="155"/>
    </location>
</feature>
<dbReference type="SUPFAM" id="SSF81301">
    <property type="entry name" value="Nucleotidyltransferase"/>
    <property type="match status" value="1"/>
</dbReference>
<protein>
    <recommendedName>
        <fullName evidence="1">DUF6036 domain-containing protein</fullName>
    </recommendedName>
</protein>
<proteinExistence type="predicted"/>
<dbReference type="EMBL" id="JACSQM010000007">
    <property type="protein sequence ID" value="MBD7965394.1"/>
    <property type="molecule type" value="Genomic_DNA"/>
</dbReference>
<sequence>MSNMGILETIEDVLDRLISLDYEIGESNEVVQEKLGFIIFGGTALLLYNNSRMTSDIDIILLGNIDLNKGNIKEILKNHSVVPNNAIIQYPYLKEVISRAVPINAPFENIEVSVTSKEDLALSKIFSSRPEDERDLIHTNILDEADIEIVRKRYDEYLPNYLGGLGFLPDLDMLLRLRDEFKKEQIVL</sequence>
<dbReference type="InterPro" id="IPR045792">
    <property type="entry name" value="DUF6036"/>
</dbReference>
<reference evidence="2 3" key="1">
    <citation type="submission" date="2020-08" db="EMBL/GenBank/DDBJ databases">
        <title>A Genomic Blueprint of the Chicken Gut Microbiome.</title>
        <authorList>
            <person name="Gilroy R."/>
            <person name="Ravi A."/>
            <person name="Getino M."/>
            <person name="Pursley I."/>
            <person name="Horton D.L."/>
            <person name="Alikhan N.-F."/>
            <person name="Baker D."/>
            <person name="Gharbi K."/>
            <person name="Hall N."/>
            <person name="Watson M."/>
            <person name="Adriaenssens E.M."/>
            <person name="Foster-Nyarko E."/>
            <person name="Jarju S."/>
            <person name="Secka A."/>
            <person name="Antonio M."/>
            <person name="Oren A."/>
            <person name="Chaudhuri R."/>
            <person name="La Ragione R.M."/>
            <person name="Hildebrand F."/>
            <person name="Pallen M.J."/>
        </authorList>
    </citation>
    <scope>NUCLEOTIDE SEQUENCE [LARGE SCALE GENOMIC DNA]</scope>
    <source>
        <strain evidence="2 3">Sa2CUA10</strain>
    </source>
</reference>
<dbReference type="RefSeq" id="WP_191754634.1">
    <property type="nucleotide sequence ID" value="NZ_JACSQM010000007.1"/>
</dbReference>
<dbReference type="Proteomes" id="UP000603641">
    <property type="component" value="Unassembled WGS sequence"/>
</dbReference>
<organism evidence="2 3">
    <name type="scientific">Fictibacillus norfolkensis</name>
    <dbReference type="NCBI Taxonomy" id="2762233"/>
    <lineage>
        <taxon>Bacteria</taxon>
        <taxon>Bacillati</taxon>
        <taxon>Bacillota</taxon>
        <taxon>Bacilli</taxon>
        <taxon>Bacillales</taxon>
        <taxon>Fictibacillaceae</taxon>
        <taxon>Fictibacillus</taxon>
    </lineage>
</organism>
<keyword evidence="3" id="KW-1185">Reference proteome</keyword>
<name>A0ABR8SPH6_9BACL</name>
<evidence type="ECO:0000259" key="1">
    <source>
        <dbReference type="Pfam" id="PF19502"/>
    </source>
</evidence>
<evidence type="ECO:0000313" key="3">
    <source>
        <dbReference type="Proteomes" id="UP000603641"/>
    </source>
</evidence>
<comment type="caution">
    <text evidence="2">The sequence shown here is derived from an EMBL/GenBank/DDBJ whole genome shotgun (WGS) entry which is preliminary data.</text>
</comment>
<accession>A0ABR8SPH6</accession>
<evidence type="ECO:0000313" key="2">
    <source>
        <dbReference type="EMBL" id="MBD7965394.1"/>
    </source>
</evidence>